<feature type="non-terminal residue" evidence="1">
    <location>
        <position position="1"/>
    </location>
</feature>
<keyword evidence="1" id="KW-0436">Ligase</keyword>
<sequence length="256" mass="28787">LFFLFPYTTINRRKNVNAFVHNFLKSVPLFQRPRREKKNSKPCRRDRCVRAKTSVRFPLCAGGRPRNTTGFTSVWSSFLSQSVSLLRPKDHYLQENNSHTYKHTHTHRCCRHTGRGGGSRRLGHGPVGVARVVELFDLLLVERLDVATSDLVGCRHEPGVRLPVFGAQLHLQRYLHLLQVCFATMVCNHLHGCPNDLGVLAEILEGELLLSGLCSQQLDLLVVGCHQGHQIGVVRAAVHAQVVDDGARLQFCLYLA</sequence>
<dbReference type="EMBL" id="GEIB01001881">
    <property type="protein sequence ID" value="JAR86532.1"/>
    <property type="molecule type" value="Transcribed_RNA"/>
</dbReference>
<feature type="non-terminal residue" evidence="1">
    <location>
        <position position="256"/>
    </location>
</feature>
<name>A0A147B813_9ACAR</name>
<proteinExistence type="predicted"/>
<accession>A0A147B813</accession>
<protein>
    <submittedName>
        <fullName evidence="1">Long chain fatty acid ligase 4 like</fullName>
    </submittedName>
</protein>
<organism evidence="1">
    <name type="scientific">Alectorobius mimon</name>
    <dbReference type="NCBI Taxonomy" id="360319"/>
    <lineage>
        <taxon>Eukaryota</taxon>
        <taxon>Metazoa</taxon>
        <taxon>Ecdysozoa</taxon>
        <taxon>Arthropoda</taxon>
        <taxon>Chelicerata</taxon>
        <taxon>Arachnida</taxon>
        <taxon>Acari</taxon>
        <taxon>Parasitiformes</taxon>
        <taxon>Ixodida</taxon>
        <taxon>Ixodoidea</taxon>
        <taxon>Argasidae</taxon>
        <taxon>Ornithodorinae</taxon>
        <taxon>Alectorobius</taxon>
    </lineage>
</organism>
<reference evidence="1" key="1">
    <citation type="submission" date="2016-03" db="EMBL/GenBank/DDBJ databases">
        <title>Gut transcriptome analysis on engorged females of Ornithodoros mimon (Acari: Argasidae) and phylogenetic inferences of soft ticks.</title>
        <authorList>
            <person name="Landulfo G.A."/>
            <person name="Giovanni D."/>
            <person name="Carvalho E."/>
            <person name="Junqueira-de-Azevedo I."/>
            <person name="Patane J."/>
            <person name="Mendoca R."/>
            <person name="Barros-Battesti D."/>
        </authorList>
    </citation>
    <scope>NUCLEOTIDE SEQUENCE</scope>
    <source>
        <strain evidence="1">Females</strain>
        <tissue evidence="1">Gut</tissue>
    </source>
</reference>
<dbReference type="AlphaFoldDB" id="A0A147B813"/>
<dbReference type="GO" id="GO:0016874">
    <property type="term" value="F:ligase activity"/>
    <property type="evidence" value="ECO:0007669"/>
    <property type="project" value="UniProtKB-KW"/>
</dbReference>
<evidence type="ECO:0000313" key="1">
    <source>
        <dbReference type="EMBL" id="JAR86532.1"/>
    </source>
</evidence>